<dbReference type="InterPro" id="IPR016035">
    <property type="entry name" value="Acyl_Trfase/lysoPLipase"/>
</dbReference>
<reference evidence="2" key="1">
    <citation type="submission" date="2016-10" db="EMBL/GenBank/DDBJ databases">
        <authorList>
            <person name="Varghese N."/>
            <person name="Submissions S."/>
        </authorList>
    </citation>
    <scope>NUCLEOTIDE SEQUENCE [LARGE SCALE GENOMIC DNA]</scope>
    <source>
        <strain evidence="2">DSM 23317</strain>
    </source>
</reference>
<keyword evidence="2" id="KW-1185">Reference proteome</keyword>
<dbReference type="Proteomes" id="UP000199527">
    <property type="component" value="Unassembled WGS sequence"/>
</dbReference>
<dbReference type="EMBL" id="FNEM01000001">
    <property type="protein sequence ID" value="SDI44976.1"/>
    <property type="molecule type" value="Genomic_DNA"/>
</dbReference>
<dbReference type="RefSeq" id="WP_090361204.1">
    <property type="nucleotide sequence ID" value="NZ_FNEM01000001.1"/>
</dbReference>
<evidence type="ECO:0008006" key="3">
    <source>
        <dbReference type="Google" id="ProtNLM"/>
    </source>
</evidence>
<gene>
    <name evidence="1" type="ORF">SAMN04488540_101435</name>
</gene>
<accession>A0A1G8KNL6</accession>
<sequence>MNALRILAGRHARDQIAQQGLQPALFDRFIAASGGPKWLPLAALDRHLLTQWVPREQPMELLGTSSGGWRCAALCHPQPEAAHQRLQQAYINQRYEQYPSEQEVRDNCLGIIDALVAEAGLAALLAQPTRTLNLIACRWRGMRNHSRPRQLANLGLTALVNLVSRSGLELLWERWLFSAGGAAFEPLGGLTTHPARLTPANLEATLLATGSIPMLSPGELDIDGARPGRYMDGGITDYHLDFPVLGQGKLVLYPHFNPFVLPGWFDKSLKWRRAGANLSNVVLLVPSPEFVAGLPAARIPDRGDFKRYGNEQRIESWNRCCQQGQALVSAFQQAVAEGRQVEIEKLD</sequence>
<organism evidence="1 2">
    <name type="scientific">Ferrimonas sediminum</name>
    <dbReference type="NCBI Taxonomy" id="718193"/>
    <lineage>
        <taxon>Bacteria</taxon>
        <taxon>Pseudomonadati</taxon>
        <taxon>Pseudomonadota</taxon>
        <taxon>Gammaproteobacteria</taxon>
        <taxon>Alteromonadales</taxon>
        <taxon>Ferrimonadaceae</taxon>
        <taxon>Ferrimonas</taxon>
    </lineage>
</organism>
<dbReference type="SUPFAM" id="SSF52151">
    <property type="entry name" value="FabD/lysophospholipase-like"/>
    <property type="match status" value="1"/>
</dbReference>
<evidence type="ECO:0000313" key="2">
    <source>
        <dbReference type="Proteomes" id="UP000199527"/>
    </source>
</evidence>
<dbReference type="OrthoDB" id="8586159at2"/>
<proteinExistence type="predicted"/>
<protein>
    <recommendedName>
        <fullName evidence="3">Patatin-like phospholipase</fullName>
    </recommendedName>
</protein>
<dbReference type="AlphaFoldDB" id="A0A1G8KNL6"/>
<evidence type="ECO:0000313" key="1">
    <source>
        <dbReference type="EMBL" id="SDI44976.1"/>
    </source>
</evidence>
<name>A0A1G8KNL6_9GAMM</name>